<name>A0A964T2G0_9HYPH</name>
<reference evidence="3" key="1">
    <citation type="submission" date="2019-03" db="EMBL/GenBank/DDBJ databases">
        <title>Afifella sp. nov., isolated from activated sludge.</title>
        <authorList>
            <person name="Li Q."/>
            <person name="Liu Y."/>
        </authorList>
    </citation>
    <scope>NUCLEOTIDE SEQUENCE</scope>
    <source>
        <strain evidence="3">L72</strain>
    </source>
</reference>
<keyword evidence="1" id="KW-1133">Transmembrane helix</keyword>
<dbReference type="Pfam" id="PF13400">
    <property type="entry name" value="Tad"/>
    <property type="match status" value="1"/>
</dbReference>
<keyword evidence="4" id="KW-1185">Reference proteome</keyword>
<feature type="transmembrane region" description="Helical" evidence="1">
    <location>
        <begin position="20"/>
        <end position="40"/>
    </location>
</feature>
<dbReference type="RefSeq" id="WP_161138713.1">
    <property type="nucleotide sequence ID" value="NZ_SPKJ01000002.1"/>
</dbReference>
<dbReference type="Gene3D" id="3.40.50.410">
    <property type="entry name" value="von Willebrand factor, type A domain"/>
    <property type="match status" value="1"/>
</dbReference>
<accession>A0A964T2G0</accession>
<proteinExistence type="predicted"/>
<comment type="caution">
    <text evidence="3">The sequence shown here is derived from an EMBL/GenBank/DDBJ whole genome shotgun (WGS) entry which is preliminary data.</text>
</comment>
<evidence type="ECO:0000256" key="1">
    <source>
        <dbReference type="SAM" id="Phobius"/>
    </source>
</evidence>
<keyword evidence="1" id="KW-0472">Membrane</keyword>
<protein>
    <recommendedName>
        <fullName evidence="2">Putative Flp pilus-assembly TadG-like N-terminal domain-containing protein</fullName>
    </recommendedName>
</protein>
<keyword evidence="1" id="KW-0812">Transmembrane</keyword>
<dbReference type="InterPro" id="IPR028087">
    <property type="entry name" value="Tad_N"/>
</dbReference>
<evidence type="ECO:0000259" key="2">
    <source>
        <dbReference type="Pfam" id="PF13400"/>
    </source>
</evidence>
<evidence type="ECO:0000313" key="3">
    <source>
        <dbReference type="EMBL" id="MYZ46377.1"/>
    </source>
</evidence>
<dbReference type="EMBL" id="SPKJ01000002">
    <property type="protein sequence ID" value="MYZ46377.1"/>
    <property type="molecule type" value="Genomic_DNA"/>
</dbReference>
<evidence type="ECO:0000313" key="4">
    <source>
        <dbReference type="Proteomes" id="UP000773614"/>
    </source>
</evidence>
<dbReference type="InterPro" id="IPR036465">
    <property type="entry name" value="vWFA_dom_sf"/>
</dbReference>
<dbReference type="Proteomes" id="UP000773614">
    <property type="component" value="Unassembled WGS sequence"/>
</dbReference>
<dbReference type="OrthoDB" id="7522752at2"/>
<gene>
    <name evidence="3" type="ORF">E4O86_01390</name>
</gene>
<sequence length="500" mass="54212">MFNGLAWARRPGIFSNESGNVGIIFAFSAIPLIGLMGGAVDVTRQQRYKAEIANAMDAAAIALARQPAMKKPEADAFVNRYVESVIGKPDASVHLPGFETEKTESGYVVSVEATMDTAFLPLLGFATLPIDLTTEVASSAGKYEIALALDNTGSMAQNGKIQALRKSAGELVDTLYAEEGSEDRVKVALVPFVTAVNIRGKAFDWSWIERKGADDPYGFAFEGGKAVDRIALFAKMGSEWDGCVEARTSGYDETDEAPVDAATRWVPYLWPDEPDSSYHSYLADGVSGDYWTRLRDLSKYGKKVKVNDPRTGGPNLACPRPVVELTDDVSRIKGEITQMQPHPASGTNIAQGLVWAWRVLSPEAPFTEGVAYSDKETTKVLVLLSDGFNQGVGSSAPVKSDYTSYGYLAQKRLGSDTIEGAERATDKKVSRICESVKAKGIRVYTILFQVNAASIQDVFRTCASTGEDGEPLYYYAPDAATLQTAFEDIGDDLTTLRITR</sequence>
<feature type="domain" description="Putative Flp pilus-assembly TadG-like N-terminal" evidence="2">
    <location>
        <begin position="19"/>
        <end position="62"/>
    </location>
</feature>
<dbReference type="AlphaFoldDB" id="A0A964T2G0"/>
<dbReference type="SUPFAM" id="SSF53300">
    <property type="entry name" value="vWA-like"/>
    <property type="match status" value="1"/>
</dbReference>
<organism evidence="3 4">
    <name type="scientific">Propylenella binzhouense</name>
    <dbReference type="NCBI Taxonomy" id="2555902"/>
    <lineage>
        <taxon>Bacteria</taxon>
        <taxon>Pseudomonadati</taxon>
        <taxon>Pseudomonadota</taxon>
        <taxon>Alphaproteobacteria</taxon>
        <taxon>Hyphomicrobiales</taxon>
        <taxon>Propylenellaceae</taxon>
        <taxon>Propylenella</taxon>
    </lineage>
</organism>